<evidence type="ECO:0000259" key="11">
    <source>
        <dbReference type="SMART" id="SM01029"/>
    </source>
</evidence>
<dbReference type="Pfam" id="PF10435">
    <property type="entry name" value="BetaGal_dom2"/>
    <property type="match status" value="1"/>
</dbReference>
<gene>
    <name evidence="12" type="ORF">HBF32_04190</name>
</gene>
<dbReference type="PANTHER" id="PTHR23421">
    <property type="entry name" value="BETA-GALACTOSIDASE RELATED"/>
    <property type="match status" value="1"/>
</dbReference>
<evidence type="ECO:0000256" key="7">
    <source>
        <dbReference type="ARBA" id="ARBA00023295"/>
    </source>
</evidence>
<dbReference type="InterPro" id="IPR018954">
    <property type="entry name" value="Betagal_dom2"/>
</dbReference>
<dbReference type="SUPFAM" id="SSF51445">
    <property type="entry name" value="(Trans)glycosidases"/>
    <property type="match status" value="1"/>
</dbReference>
<dbReference type="Gene3D" id="3.20.20.80">
    <property type="entry name" value="Glycosidases"/>
    <property type="match status" value="1"/>
</dbReference>
<dbReference type="InterPro" id="IPR008979">
    <property type="entry name" value="Galactose-bd-like_sf"/>
</dbReference>
<accession>A0A7X5QSN3</accession>
<dbReference type="AlphaFoldDB" id="A0A7X5QSN3"/>
<dbReference type="EMBL" id="JAAQTL010000001">
    <property type="protein sequence ID" value="NID14664.1"/>
    <property type="molecule type" value="Genomic_DNA"/>
</dbReference>
<dbReference type="Gene3D" id="2.102.20.10">
    <property type="entry name" value="Beta-galactosidase, domain 2"/>
    <property type="match status" value="1"/>
</dbReference>
<dbReference type="InterPro" id="IPR036833">
    <property type="entry name" value="BetaGal_dom3_sf"/>
</dbReference>
<evidence type="ECO:0000256" key="6">
    <source>
        <dbReference type="ARBA" id="ARBA00023180"/>
    </source>
</evidence>
<dbReference type="InterPro" id="IPR037110">
    <property type="entry name" value="Betagal_dom2_sf"/>
</dbReference>
<proteinExistence type="inferred from homology"/>
<dbReference type="RefSeq" id="WP_166698362.1">
    <property type="nucleotide sequence ID" value="NZ_JAAQTL010000001.1"/>
</dbReference>
<name>A0A7X5QSN3_9GAMM</name>
<dbReference type="SMART" id="SM01029">
    <property type="entry name" value="BetaGal_dom2"/>
    <property type="match status" value="1"/>
</dbReference>
<dbReference type="InterPro" id="IPR025972">
    <property type="entry name" value="BetaGal_dom3"/>
</dbReference>
<dbReference type="SUPFAM" id="SSF117100">
    <property type="entry name" value="Beta-galactosidase LacA, domain 3"/>
    <property type="match status" value="1"/>
</dbReference>
<dbReference type="PRINTS" id="PR00742">
    <property type="entry name" value="GLHYDRLASE35"/>
</dbReference>
<dbReference type="Pfam" id="PF13364">
    <property type="entry name" value="BetaGal_ABD2"/>
    <property type="match status" value="2"/>
</dbReference>
<organism evidence="12 13">
    <name type="scientific">Luteibacter yeojuensis</name>
    <dbReference type="NCBI Taxonomy" id="345309"/>
    <lineage>
        <taxon>Bacteria</taxon>
        <taxon>Pseudomonadati</taxon>
        <taxon>Pseudomonadota</taxon>
        <taxon>Gammaproteobacteria</taxon>
        <taxon>Lysobacterales</taxon>
        <taxon>Rhodanobacteraceae</taxon>
        <taxon>Luteibacter</taxon>
    </lineage>
</organism>
<feature type="signal peptide" evidence="10">
    <location>
        <begin position="1"/>
        <end position="21"/>
    </location>
</feature>
<evidence type="ECO:0000256" key="2">
    <source>
        <dbReference type="ARBA" id="ARBA00009809"/>
    </source>
</evidence>
<feature type="chain" id="PRO_5030879619" description="beta-galactosidase" evidence="10">
    <location>
        <begin position="22"/>
        <end position="961"/>
    </location>
</feature>
<dbReference type="GO" id="GO:0005975">
    <property type="term" value="P:carbohydrate metabolic process"/>
    <property type="evidence" value="ECO:0007669"/>
    <property type="project" value="InterPro"/>
</dbReference>
<evidence type="ECO:0000256" key="3">
    <source>
        <dbReference type="ARBA" id="ARBA00012756"/>
    </source>
</evidence>
<dbReference type="InterPro" id="IPR025300">
    <property type="entry name" value="BetaGal_jelly_roll_dom"/>
</dbReference>
<dbReference type="InterPro" id="IPR017853">
    <property type="entry name" value="GH"/>
</dbReference>
<reference evidence="12 13" key="1">
    <citation type="journal article" date="2006" name="Int. J. Syst. Evol. Microbiol.">
        <title>Dyella yeojuensis sp. nov., isolated from greenhouse soil in Korea.</title>
        <authorList>
            <person name="Kim B.Y."/>
            <person name="Weon H.Y."/>
            <person name="Lee K.H."/>
            <person name="Seok S.J."/>
            <person name="Kwon S.W."/>
            <person name="Go S.J."/>
            <person name="Stackebrandt E."/>
        </authorList>
    </citation>
    <scope>NUCLEOTIDE SEQUENCE [LARGE SCALE GENOMIC DNA]</scope>
    <source>
        <strain evidence="12 13">DSM 17673</strain>
    </source>
</reference>
<keyword evidence="5 12" id="KW-0378">Hydrolase</keyword>
<dbReference type="Pfam" id="PF13363">
    <property type="entry name" value="BetaGal_dom3"/>
    <property type="match status" value="1"/>
</dbReference>
<dbReference type="SUPFAM" id="SSF49785">
    <property type="entry name" value="Galactose-binding domain-like"/>
    <property type="match status" value="2"/>
</dbReference>
<dbReference type="InterPro" id="IPR031330">
    <property type="entry name" value="Gly_Hdrlase_35_cat"/>
</dbReference>
<keyword evidence="13" id="KW-1185">Reference proteome</keyword>
<dbReference type="Gene3D" id="2.60.120.260">
    <property type="entry name" value="Galactose-binding domain-like"/>
    <property type="match status" value="2"/>
</dbReference>
<evidence type="ECO:0000256" key="5">
    <source>
        <dbReference type="ARBA" id="ARBA00022801"/>
    </source>
</evidence>
<dbReference type="EC" id="3.2.1.23" evidence="3"/>
<evidence type="ECO:0000256" key="9">
    <source>
        <dbReference type="SAM" id="MobiDB-lite"/>
    </source>
</evidence>
<evidence type="ECO:0000313" key="12">
    <source>
        <dbReference type="EMBL" id="NID14664.1"/>
    </source>
</evidence>
<keyword evidence="4 10" id="KW-0732">Signal</keyword>
<keyword evidence="6" id="KW-0325">Glycoprotein</keyword>
<feature type="domain" description="Beta-galactosidase" evidence="11">
    <location>
        <begin position="362"/>
        <end position="545"/>
    </location>
</feature>
<dbReference type="GO" id="GO:0004565">
    <property type="term" value="F:beta-galactosidase activity"/>
    <property type="evidence" value="ECO:0007669"/>
    <property type="project" value="UniProtKB-EC"/>
</dbReference>
<evidence type="ECO:0000313" key="13">
    <source>
        <dbReference type="Proteomes" id="UP000518878"/>
    </source>
</evidence>
<keyword evidence="7" id="KW-0326">Glycosidase</keyword>
<evidence type="ECO:0000256" key="1">
    <source>
        <dbReference type="ARBA" id="ARBA00001412"/>
    </source>
</evidence>
<sequence length="961" mass="106296">MISFRWAGVALALWGASSAMAAPAHTVTYDRYSLIVDGKPMYLWSGSFHYWRLPSPDLWLDVLQKMKAAGFNAVEIYFDWGYHSPRRGVYDFSGIRDVDRLLDMARDVGIYVIARPGPYINAETDAGGFPGWLVTTAGKPRSTSPEYTAAYREWMTQIDRIIARHQVTDGRGTVLLYQVENELYDESADTRRYMQDLEDKARADGITVPLTGNHNGNFVQGLGATDIPGHDSYPLDFDCTRPERWNAIYDFSAERRELTRTPLFFPEYQGGAFDVWGGPGYAACRALTGPAFERVFYESVMAAGSTMQNFYMTYGGINWGWLSSPGVYTSYDYGAAITASRQLTPKYDQQKLIGYMTRAVAPLARTDAIGTSVPDNRRLQVTARINPDDGTRFYFLRHAEAQDTSDDATHLKIVLNDRGETTIPEQPGTTIHIAGRDAKVLLADYRFGKQSLAYSTSELLTQLRLGTRDLAVFYGRHGEDGETVLRYPSEPKTRVLQGKVTTHWDAATHSLRLNYRHDGLARVAIDQGDTSLLLLVGDNEAAIRFWQLDTVDGPVLVRGPYLVRGAVRSGDTIALTGDTDQAGEVELFGLPDTRHVSWNGVPVDTVTTASASLLAHVDGPAPVSLPRLENWRVSDGAPEIAPTFDDSGWLTTDRTSSPNPYWNHRLPILDSDAYGFHHGNVWYRGHFRATGKEIGIRLSANMGVHLGNHGIFTAWLNGHFLGNNPSGAQQFAIDPAWLKKGGDNVTAVLVDNHGHLQEEHNGAFREPRGLLSATFANAATDIQWKIQGNLGGENLPDPMRGPFNAGGLYGERMGWQMPGFADAKWETTTLPHATDKPGVDWYRTTFRLDLPAGQDVPIALRIHDLASHHYRAIVFINGWQIGRYISDVGPQTDFELPSGLLNPHGNNTIAIAAWSTAHDGGLGEVSLVLQGNYRTSLVPNPPPFASDRLPATDLPDQGRHD</sequence>
<evidence type="ECO:0000256" key="8">
    <source>
        <dbReference type="RuleBase" id="RU003679"/>
    </source>
</evidence>
<protein>
    <recommendedName>
        <fullName evidence="3">beta-galactosidase</fullName>
        <ecNumber evidence="3">3.2.1.23</ecNumber>
    </recommendedName>
</protein>
<comment type="caution">
    <text evidence="12">The sequence shown here is derived from an EMBL/GenBank/DDBJ whole genome shotgun (WGS) entry which is preliminary data.</text>
</comment>
<feature type="region of interest" description="Disordered" evidence="9">
    <location>
        <begin position="938"/>
        <end position="961"/>
    </location>
</feature>
<dbReference type="Proteomes" id="UP000518878">
    <property type="component" value="Unassembled WGS sequence"/>
</dbReference>
<evidence type="ECO:0000256" key="10">
    <source>
        <dbReference type="SAM" id="SignalP"/>
    </source>
</evidence>
<dbReference type="SUPFAM" id="SSF51011">
    <property type="entry name" value="Glycosyl hydrolase domain"/>
    <property type="match status" value="1"/>
</dbReference>
<dbReference type="InterPro" id="IPR001944">
    <property type="entry name" value="Glycoside_Hdrlase_35"/>
</dbReference>
<comment type="catalytic activity">
    <reaction evidence="1">
        <text>Hydrolysis of terminal non-reducing beta-D-galactose residues in beta-D-galactosides.</text>
        <dbReference type="EC" id="3.2.1.23"/>
    </reaction>
</comment>
<comment type="similarity">
    <text evidence="2 8">Belongs to the glycosyl hydrolase 35 family.</text>
</comment>
<dbReference type="Pfam" id="PF01301">
    <property type="entry name" value="Glyco_hydro_35"/>
    <property type="match status" value="1"/>
</dbReference>
<evidence type="ECO:0000256" key="4">
    <source>
        <dbReference type="ARBA" id="ARBA00022729"/>
    </source>
</evidence>